<dbReference type="RefSeq" id="WP_013181577.1">
    <property type="nucleotide sequence ID" value="NC_014225.1"/>
</dbReference>
<dbReference type="KEGG" id="wch:wcw_0479"/>
<dbReference type="InterPro" id="IPR019903">
    <property type="entry name" value="RIC_family"/>
</dbReference>
<sequence length="228" mass="26649">MNFLNENAKIGSLVEKKPEYANVFEKFGLDYCCKGDRTLKEACDEKKLNINEVLDHLKEIQTSDGGINWSQMSMKEMIESIIDKYHLYLRQELPRISQLLKKIKIKHGQRYAYISDLQNIFENMKGSLLKHIDEEEQLVFPLVMNLEVNKDSHKEEIKKYLSSLDEDHLEAGEALEKMKELTNGYTPPSDACMSHIVMLNSLERLERNLHEHIHKENQILFPRAKAML</sequence>
<dbReference type="GO" id="GO:0005737">
    <property type="term" value="C:cytoplasm"/>
    <property type="evidence" value="ECO:0007669"/>
    <property type="project" value="UniProtKB-SubCell"/>
</dbReference>
<dbReference type="EMBL" id="CP001928">
    <property type="protein sequence ID" value="ADI37850.1"/>
    <property type="molecule type" value="Genomic_DNA"/>
</dbReference>
<name>D6YUN9_WADCW</name>
<dbReference type="PANTHER" id="PTHR36438:SF1">
    <property type="entry name" value="IRON-SULFUR CLUSTER REPAIR PROTEIN YTFE"/>
    <property type="match status" value="1"/>
</dbReference>
<dbReference type="AlphaFoldDB" id="D6YUN9"/>
<organism evidence="6 7">
    <name type="scientific">Waddlia chondrophila (strain ATCC VR-1470 / WSU 86-1044)</name>
    <dbReference type="NCBI Taxonomy" id="716544"/>
    <lineage>
        <taxon>Bacteria</taxon>
        <taxon>Pseudomonadati</taxon>
        <taxon>Chlamydiota</taxon>
        <taxon>Chlamydiia</taxon>
        <taxon>Parachlamydiales</taxon>
        <taxon>Waddliaceae</taxon>
        <taxon>Waddlia</taxon>
    </lineage>
</organism>
<evidence type="ECO:0000256" key="2">
    <source>
        <dbReference type="ARBA" id="ARBA00022490"/>
    </source>
</evidence>
<evidence type="ECO:0000259" key="5">
    <source>
        <dbReference type="Pfam" id="PF01814"/>
    </source>
</evidence>
<dbReference type="InterPro" id="IPR012312">
    <property type="entry name" value="Hemerythrin-like"/>
</dbReference>
<keyword evidence="4" id="KW-0408">Iron</keyword>
<dbReference type="HOGENOM" id="CLU_076075_0_1_0"/>
<accession>D6YUN9</accession>
<dbReference type="SUPFAM" id="SSF140683">
    <property type="entry name" value="SP0561-like"/>
    <property type="match status" value="1"/>
</dbReference>
<dbReference type="GO" id="GO:0046872">
    <property type="term" value="F:metal ion binding"/>
    <property type="evidence" value="ECO:0007669"/>
    <property type="project" value="UniProtKB-KW"/>
</dbReference>
<dbReference type="OrthoDB" id="9797132at2"/>
<keyword evidence="3" id="KW-0479">Metal-binding</keyword>
<dbReference type="eggNOG" id="COG2846">
    <property type="taxonomic scope" value="Bacteria"/>
</dbReference>
<dbReference type="Gene3D" id="1.10.3910.10">
    <property type="entry name" value="SP0561-like"/>
    <property type="match status" value="1"/>
</dbReference>
<evidence type="ECO:0000313" key="6">
    <source>
        <dbReference type="EMBL" id="ADI37850.1"/>
    </source>
</evidence>
<feature type="domain" description="Hemerythrin-like" evidence="5">
    <location>
        <begin position="80"/>
        <end position="224"/>
    </location>
</feature>
<protein>
    <submittedName>
        <fullName evidence="6">Putative regulator of cell morphogenesis</fullName>
    </submittedName>
</protein>
<evidence type="ECO:0000313" key="7">
    <source>
        <dbReference type="Proteomes" id="UP000001505"/>
    </source>
</evidence>
<dbReference type="NCBIfam" id="TIGR03652">
    <property type="entry name" value="FeS_repair_RIC"/>
    <property type="match status" value="1"/>
</dbReference>
<evidence type="ECO:0000256" key="1">
    <source>
        <dbReference type="ARBA" id="ARBA00004496"/>
    </source>
</evidence>
<dbReference type="InterPro" id="IPR038062">
    <property type="entry name" value="ScdA-like_N_sf"/>
</dbReference>
<proteinExistence type="predicted"/>
<dbReference type="STRING" id="716544.wcw_0479"/>
<evidence type="ECO:0000256" key="3">
    <source>
        <dbReference type="ARBA" id="ARBA00022723"/>
    </source>
</evidence>
<comment type="subcellular location">
    <subcellularLocation>
        <location evidence="1">Cytoplasm</location>
    </subcellularLocation>
</comment>
<dbReference type="Pfam" id="PF01814">
    <property type="entry name" value="Hemerythrin"/>
    <property type="match status" value="1"/>
</dbReference>
<keyword evidence="2" id="KW-0963">Cytoplasm</keyword>
<keyword evidence="7" id="KW-1185">Reference proteome</keyword>
<evidence type="ECO:0000256" key="4">
    <source>
        <dbReference type="ARBA" id="ARBA00023004"/>
    </source>
</evidence>
<reference evidence="6 7" key="1">
    <citation type="journal article" date="2010" name="PLoS ONE">
        <title>The Waddlia genome: a window into chlamydial biology.</title>
        <authorList>
            <person name="Bertelli C."/>
            <person name="Collyn F."/>
            <person name="Croxatto A."/>
            <person name="Ruckert C."/>
            <person name="Polkinghorne A."/>
            <person name="Kebbi-Beghdadi C."/>
            <person name="Goesmann A."/>
            <person name="Vaughan L."/>
            <person name="Greub G."/>
        </authorList>
    </citation>
    <scope>NUCLEOTIDE SEQUENCE [LARGE SCALE GENOMIC DNA]</scope>
    <source>
        <strain evidence="7">ATCC VR-1470 / WSU 86-1044</strain>
    </source>
</reference>
<dbReference type="Pfam" id="PF04405">
    <property type="entry name" value="ScdA_N"/>
    <property type="match status" value="1"/>
</dbReference>
<dbReference type="PANTHER" id="PTHR36438">
    <property type="entry name" value="IRON-SULFUR CLUSTER REPAIR PROTEIN YTFE"/>
    <property type="match status" value="1"/>
</dbReference>
<dbReference type="Gene3D" id="1.20.120.520">
    <property type="entry name" value="nmb1532 protein domain like"/>
    <property type="match status" value="1"/>
</dbReference>
<gene>
    <name evidence="6" type="ordered locus">wcw_0479</name>
</gene>
<dbReference type="Proteomes" id="UP000001505">
    <property type="component" value="Chromosome"/>
</dbReference>